<dbReference type="Gene3D" id="3.40.50.720">
    <property type="entry name" value="NAD(P)-binding Rossmann-like Domain"/>
    <property type="match status" value="1"/>
</dbReference>
<proteinExistence type="predicted"/>
<protein>
    <submittedName>
        <fullName evidence="1">Uncharacterized protein</fullName>
    </submittedName>
</protein>
<accession>A0A8H6E1G4</accession>
<reference evidence="1 2" key="1">
    <citation type="submission" date="2019-04" db="EMBL/GenBank/DDBJ databases">
        <title>Aspergillus burnettii sp. nov., novel species from soil in southeast Queensland.</title>
        <authorList>
            <person name="Gilchrist C.L.M."/>
            <person name="Pitt J.I."/>
            <person name="Lange L."/>
            <person name="Lacey H.J."/>
            <person name="Vuong D."/>
            <person name="Midgley D.J."/>
            <person name="Greenfield P."/>
            <person name="Bradbury M."/>
            <person name="Lacey E."/>
            <person name="Busk P.K."/>
            <person name="Pilgaard B."/>
            <person name="Chooi Y.H."/>
            <person name="Piggott A.M."/>
        </authorList>
    </citation>
    <scope>NUCLEOTIDE SEQUENCE [LARGE SCALE GENOMIC DNA]</scope>
    <source>
        <strain evidence="1 2">FRR 5400</strain>
    </source>
</reference>
<keyword evidence="2" id="KW-1185">Reference proteome</keyword>
<dbReference type="EMBL" id="SPNV01000351">
    <property type="protein sequence ID" value="KAF5856066.1"/>
    <property type="molecule type" value="Genomic_DNA"/>
</dbReference>
<comment type="caution">
    <text evidence="1">The sequence shown here is derived from an EMBL/GenBank/DDBJ whole genome shotgun (WGS) entry which is preliminary data.</text>
</comment>
<sequence>MIPESSPEQLPSHALSKYSGKTVETIPFRVWVQRVRQDVEAAGAGNTVLGDGELQALLAKNPAAKLLGFFEEIMSELTTTNVLDAQLTAQFSAKLRGVDAVKVEWIQKWVGEWIK</sequence>
<organism evidence="1 2">
    <name type="scientific">Petromyces alliaceus</name>
    <name type="common">Aspergillus alliaceus</name>
    <dbReference type="NCBI Taxonomy" id="209559"/>
    <lineage>
        <taxon>Eukaryota</taxon>
        <taxon>Fungi</taxon>
        <taxon>Dikarya</taxon>
        <taxon>Ascomycota</taxon>
        <taxon>Pezizomycotina</taxon>
        <taxon>Eurotiomycetes</taxon>
        <taxon>Eurotiomycetidae</taxon>
        <taxon>Eurotiales</taxon>
        <taxon>Aspergillaceae</taxon>
        <taxon>Aspergillus</taxon>
        <taxon>Aspergillus subgen. Circumdati</taxon>
    </lineage>
</organism>
<evidence type="ECO:0000313" key="2">
    <source>
        <dbReference type="Proteomes" id="UP000541154"/>
    </source>
</evidence>
<name>A0A8H6E1G4_PETAA</name>
<dbReference type="AlphaFoldDB" id="A0A8H6E1G4"/>
<gene>
    <name evidence="1" type="ORF">ETB97_007964</name>
</gene>
<evidence type="ECO:0000313" key="1">
    <source>
        <dbReference type="EMBL" id="KAF5856066.1"/>
    </source>
</evidence>
<dbReference type="Proteomes" id="UP000541154">
    <property type="component" value="Unassembled WGS sequence"/>
</dbReference>